<dbReference type="Pfam" id="PF13968">
    <property type="entry name" value="DUF4220"/>
    <property type="match status" value="1"/>
</dbReference>
<feature type="transmembrane region" description="Helical" evidence="1">
    <location>
        <begin position="89"/>
        <end position="108"/>
    </location>
</feature>
<accession>A0A6P6WRY4</accession>
<proteinExistence type="predicted"/>
<evidence type="ECO:0000259" key="2">
    <source>
        <dbReference type="Pfam" id="PF13968"/>
    </source>
</evidence>
<dbReference type="PANTHER" id="PTHR31325">
    <property type="entry name" value="OS01G0798800 PROTEIN-RELATED"/>
    <property type="match status" value="1"/>
</dbReference>
<name>A0A6P6WRY4_COFAR</name>
<dbReference type="Pfam" id="PF04578">
    <property type="entry name" value="DUF594"/>
    <property type="match status" value="1"/>
</dbReference>
<dbReference type="RefSeq" id="XP_027118085.1">
    <property type="nucleotide sequence ID" value="XM_027262284.2"/>
</dbReference>
<dbReference type="GeneID" id="113735262"/>
<feature type="transmembrane region" description="Helical" evidence="1">
    <location>
        <begin position="20"/>
        <end position="38"/>
    </location>
</feature>
<gene>
    <name evidence="4" type="primary">LOC113735262</name>
</gene>
<keyword evidence="1" id="KW-0472">Membrane</keyword>
<feature type="transmembrane region" description="Helical" evidence="1">
    <location>
        <begin position="50"/>
        <end position="69"/>
    </location>
</feature>
<reference evidence="4" key="2">
    <citation type="submission" date="2025-08" db="UniProtKB">
        <authorList>
            <consortium name="RefSeq"/>
        </authorList>
    </citation>
    <scope>IDENTIFICATION</scope>
    <source>
        <tissue evidence="4">Leaves</tissue>
    </source>
</reference>
<keyword evidence="1" id="KW-0812">Transmembrane</keyword>
<evidence type="ECO:0000313" key="4">
    <source>
        <dbReference type="RefSeq" id="XP_027118085.1"/>
    </source>
</evidence>
<reference evidence="3" key="1">
    <citation type="journal article" date="2025" name="Foods">
        <title>Unveiling the Microbial Signatures of Arabica Coffee Cherries: Insights into Ripeness Specific Diversity, Functional Traits, and Implications for Quality and Safety.</title>
        <authorList>
            <consortium name="RefSeq"/>
            <person name="Tenea G.N."/>
            <person name="Cifuentes V."/>
            <person name="Reyes P."/>
            <person name="Cevallos-Vallejos M."/>
        </authorList>
    </citation>
    <scope>NUCLEOTIDE SEQUENCE [LARGE SCALE GENOMIC DNA]</scope>
</reference>
<dbReference type="OrthoDB" id="1689146at2759"/>
<organism evidence="3 4">
    <name type="scientific">Coffea arabica</name>
    <name type="common">Arabian coffee</name>
    <dbReference type="NCBI Taxonomy" id="13443"/>
    <lineage>
        <taxon>Eukaryota</taxon>
        <taxon>Viridiplantae</taxon>
        <taxon>Streptophyta</taxon>
        <taxon>Embryophyta</taxon>
        <taxon>Tracheophyta</taxon>
        <taxon>Spermatophyta</taxon>
        <taxon>Magnoliopsida</taxon>
        <taxon>eudicotyledons</taxon>
        <taxon>Gunneridae</taxon>
        <taxon>Pentapetalae</taxon>
        <taxon>asterids</taxon>
        <taxon>lamiids</taxon>
        <taxon>Gentianales</taxon>
        <taxon>Rubiaceae</taxon>
        <taxon>Ixoroideae</taxon>
        <taxon>Gardenieae complex</taxon>
        <taxon>Bertiereae - Coffeeae clade</taxon>
        <taxon>Coffeeae</taxon>
        <taxon>Coffea</taxon>
    </lineage>
</organism>
<feature type="domain" description="DUF4220" evidence="2">
    <location>
        <begin position="52"/>
        <end position="396"/>
    </location>
</feature>
<keyword evidence="1" id="KW-1133">Transmembrane helix</keyword>
<feature type="transmembrane region" description="Helical" evidence="1">
    <location>
        <begin position="302"/>
        <end position="321"/>
    </location>
</feature>
<dbReference type="AlphaFoldDB" id="A0A6P6WRY4"/>
<feature type="transmembrane region" description="Helical" evidence="1">
    <location>
        <begin position="115"/>
        <end position="134"/>
    </location>
</feature>
<dbReference type="InterPro" id="IPR007658">
    <property type="entry name" value="DUF594"/>
</dbReference>
<protein>
    <recommendedName>
        <fullName evidence="2">DUF4220 domain-containing protein</fullName>
    </recommendedName>
</protein>
<evidence type="ECO:0000256" key="1">
    <source>
        <dbReference type="SAM" id="Phobius"/>
    </source>
</evidence>
<feature type="transmembrane region" description="Helical" evidence="1">
    <location>
        <begin position="337"/>
        <end position="363"/>
    </location>
</feature>
<dbReference type="Proteomes" id="UP001652660">
    <property type="component" value="Chromosome 3c"/>
</dbReference>
<evidence type="ECO:0000313" key="3">
    <source>
        <dbReference type="Proteomes" id="UP001652660"/>
    </source>
</evidence>
<dbReference type="InterPro" id="IPR025315">
    <property type="entry name" value="DUF4220"/>
</dbReference>
<sequence>MASLIPHMVKRLWDEWNLRAAVLISLFFQMVLLSLATFRKRTGNRIVNATIWSVYLLADWLAAFAVGLISNGQSNDNPDKFRVNKDLAAFWAPFLLLHLGGPDNITAFSLEDNELWIRHLLGLVIQLLAVAYVFSQSIPNVLSVPTILLFFAGAIKYAERTRALYSGCLGNFKASMLDTGPNYIPLMEEYSANKDADVPVRIIIENEPRRVLQTSEILDETDWTTEEEITHLEVVQKGYEFFTTFRGLIADHMFSFHVPNRSRRFFSQISAHDACRVLEVELNFMYDSLYTKMAVVHSNIGFVFRFICSVLIVLCFVEFASHRSSEINHFDVTVNYILLYGAVGLDLVALIKVIFSDWTVVALKNRRIKRIVSAVRDKLSSDQRWSNTISQHNLINFCLNQRWRWLDIAAETVGLKAFLDELKYKKDFVIQNNLKEFIFDELRGKAYKARTTKVAKEIYSARGKSALSDYIGYRSETMSSSVSEEVDYDESLLLWHIATELCYSTSPDDKNSNREFCKLISDYMLYLLVMRPTMMSAAAGIGQIRFQYTCEDAKNLFSRLKPELRPSISAAFTSKITAATRQRDACEKLLNEWEVLLNVNTDDKPDALKGGTRKSVLSAACRLAKDLRDLEDNKRRWEIMSKVWVELLSYAAGHCRPYAHAQELSKGGELITFVWMLMAHFGLLEQFWIVAGHARPKLIVEK</sequence>
<keyword evidence="3" id="KW-1185">Reference proteome</keyword>
<feature type="transmembrane region" description="Helical" evidence="1">
    <location>
        <begin position="140"/>
        <end position="158"/>
    </location>
</feature>